<evidence type="ECO:0000313" key="8">
    <source>
        <dbReference type="EMBL" id="EGC17682.1"/>
    </source>
</evidence>
<dbReference type="GO" id="GO:0009279">
    <property type="term" value="C:cell outer membrane"/>
    <property type="evidence" value="ECO:0007669"/>
    <property type="project" value="UniProtKB-SubCell"/>
</dbReference>
<keyword evidence="4" id="KW-0564">Palmitate</keyword>
<evidence type="ECO:0000256" key="4">
    <source>
        <dbReference type="ARBA" id="ARBA00023139"/>
    </source>
</evidence>
<evidence type="ECO:0000256" key="1">
    <source>
        <dbReference type="ARBA" id="ARBA00004459"/>
    </source>
</evidence>
<accession>F0EYS4</accession>
<reference evidence="8 9" key="1">
    <citation type="submission" date="2011-01" db="EMBL/GenBank/DDBJ databases">
        <authorList>
            <person name="Muzny D."/>
            <person name="Qin X."/>
            <person name="Deng J."/>
            <person name="Jiang H."/>
            <person name="Liu Y."/>
            <person name="Qu J."/>
            <person name="Song X.-Z."/>
            <person name="Zhang L."/>
            <person name="Thornton R."/>
            <person name="Coyle M."/>
            <person name="Francisco L."/>
            <person name="Jackson L."/>
            <person name="Javaid M."/>
            <person name="Korchina V."/>
            <person name="Kovar C."/>
            <person name="Mata R."/>
            <person name="Mathew T."/>
            <person name="Ngo R."/>
            <person name="Nguyen L."/>
            <person name="Nguyen N."/>
            <person name="Okwuonu G."/>
            <person name="Ongeri F."/>
            <person name="Pham C."/>
            <person name="Simmons D."/>
            <person name="Wilczek-Boney K."/>
            <person name="Hale W."/>
            <person name="Jakkamsetti A."/>
            <person name="Pham P."/>
            <person name="Ruth R."/>
            <person name="San Lucas F."/>
            <person name="Warren J."/>
            <person name="Zhang J."/>
            <person name="Zhao Z."/>
            <person name="Zhou C."/>
            <person name="Zhu D."/>
            <person name="Lee S."/>
            <person name="Bess C."/>
            <person name="Blankenburg K."/>
            <person name="Forbes L."/>
            <person name="Fu Q."/>
            <person name="Gubbala S."/>
            <person name="Hirani K."/>
            <person name="Jayaseelan J.C."/>
            <person name="Lara F."/>
            <person name="Munidasa M."/>
            <person name="Palculict T."/>
            <person name="Patil S."/>
            <person name="Pu L.-L."/>
            <person name="Saada N."/>
            <person name="Tang L."/>
            <person name="Weissenberger G."/>
            <person name="Zhu Y."/>
            <person name="Hemphill L."/>
            <person name="Shang Y."/>
            <person name="Youmans B."/>
            <person name="Ayvaz T."/>
            <person name="Ross M."/>
            <person name="Santibanez J."/>
            <person name="Aqrawi P."/>
            <person name="Gross S."/>
            <person name="Joshi V."/>
            <person name="Fowler G."/>
            <person name="Nazareth L."/>
            <person name="Reid J."/>
            <person name="Worley K."/>
            <person name="Petrosino J."/>
            <person name="Highlander S."/>
            <person name="Gibbs R."/>
        </authorList>
    </citation>
    <scope>NUCLEOTIDE SEQUENCE [LARGE SCALE GENOMIC DNA]</scope>
    <source>
        <strain evidence="8 9">ATCC 33394</strain>
    </source>
</reference>
<dbReference type="AlphaFoldDB" id="F0EYS4"/>
<keyword evidence="5" id="KW-0998">Cell outer membrane</keyword>
<dbReference type="Pfam" id="PF13627">
    <property type="entry name" value="LptM_cons"/>
    <property type="match status" value="1"/>
</dbReference>
<name>F0EYS4_9NEIS</name>
<protein>
    <recommendedName>
        <fullName evidence="10">Lipoprotein</fullName>
    </recommendedName>
</protein>
<dbReference type="NCBIfam" id="NF047847">
    <property type="entry name" value="SS_mature_LptM"/>
    <property type="match status" value="1"/>
</dbReference>
<evidence type="ECO:0000256" key="7">
    <source>
        <dbReference type="SAM" id="MobiDB-lite"/>
    </source>
</evidence>
<dbReference type="HOGENOM" id="CLU_3062436_0_0_4"/>
<feature type="compositionally biased region" description="Basic and acidic residues" evidence="7">
    <location>
        <begin position="41"/>
        <end position="61"/>
    </location>
</feature>
<dbReference type="Proteomes" id="UP000004088">
    <property type="component" value="Unassembled WGS sequence"/>
</dbReference>
<comment type="caution">
    <text evidence="8">The sequence shown here is derived from an EMBL/GenBank/DDBJ whole genome shotgun (WGS) entry which is preliminary data.</text>
</comment>
<evidence type="ECO:0000256" key="2">
    <source>
        <dbReference type="ARBA" id="ARBA00022729"/>
    </source>
</evidence>
<dbReference type="STRING" id="888741.HMPREF9098_1008"/>
<keyword evidence="9" id="KW-1185">Reference proteome</keyword>
<keyword evidence="3" id="KW-0472">Membrane</keyword>
<feature type="region of interest" description="Disordered" evidence="7">
    <location>
        <begin position="39"/>
        <end position="61"/>
    </location>
</feature>
<evidence type="ECO:0000256" key="3">
    <source>
        <dbReference type="ARBA" id="ARBA00023136"/>
    </source>
</evidence>
<proteinExistence type="predicted"/>
<dbReference type="EMBL" id="AEWV01000015">
    <property type="protein sequence ID" value="EGC17682.1"/>
    <property type="molecule type" value="Genomic_DNA"/>
</dbReference>
<comment type="subcellular location">
    <subcellularLocation>
        <location evidence="1">Cell outer membrane</location>
        <topology evidence="1">Lipid-anchor</topology>
    </subcellularLocation>
</comment>
<dbReference type="RefSeq" id="WP_003782403.1">
    <property type="nucleotide sequence ID" value="NZ_GL870929.1"/>
</dbReference>
<organism evidence="8 9">
    <name type="scientific">Kingella denitrificans ATCC 33394</name>
    <dbReference type="NCBI Taxonomy" id="888741"/>
    <lineage>
        <taxon>Bacteria</taxon>
        <taxon>Pseudomonadati</taxon>
        <taxon>Pseudomonadota</taxon>
        <taxon>Betaproteobacteria</taxon>
        <taxon>Neisseriales</taxon>
        <taxon>Neisseriaceae</taxon>
        <taxon>Kingella</taxon>
    </lineage>
</organism>
<dbReference type="PROSITE" id="PS51257">
    <property type="entry name" value="PROKAR_LIPOPROTEIN"/>
    <property type="match status" value="1"/>
</dbReference>
<evidence type="ECO:0000256" key="6">
    <source>
        <dbReference type="ARBA" id="ARBA00023288"/>
    </source>
</evidence>
<evidence type="ECO:0000256" key="5">
    <source>
        <dbReference type="ARBA" id="ARBA00023237"/>
    </source>
</evidence>
<evidence type="ECO:0000313" key="9">
    <source>
        <dbReference type="Proteomes" id="UP000004088"/>
    </source>
</evidence>
<sequence length="61" mass="6875">MKNIMMMALLCSVGACGFKGDLYLPREKDHARFGVVQTGIDFKRTPPQDTAKPKENTHENH</sequence>
<evidence type="ECO:0008006" key="10">
    <source>
        <dbReference type="Google" id="ProtNLM"/>
    </source>
</evidence>
<keyword evidence="6" id="KW-0449">Lipoprotein</keyword>
<dbReference type="InterPro" id="IPR032831">
    <property type="entry name" value="LptM_cons"/>
</dbReference>
<keyword evidence="2" id="KW-0732">Signal</keyword>
<gene>
    <name evidence="8" type="ORF">HMPREF9098_1008</name>
</gene>